<protein>
    <recommendedName>
        <fullName evidence="4">Beta/gamma crystallin</fullName>
    </recommendedName>
</protein>
<dbReference type="EMBL" id="RBIG01000003">
    <property type="protein sequence ID" value="RKQ68340.1"/>
    <property type="molecule type" value="Genomic_DNA"/>
</dbReference>
<comment type="caution">
    <text evidence="2">The sequence shown here is derived from an EMBL/GenBank/DDBJ whole genome shotgun (WGS) entry which is preliminary data.</text>
</comment>
<name>A0A420WBN0_9PROT</name>
<reference evidence="2 3" key="1">
    <citation type="submission" date="2018-10" db="EMBL/GenBank/DDBJ databases">
        <title>Comparative analysis of microorganisms from saline springs in Andes Mountain Range, Colombia.</title>
        <authorList>
            <person name="Rubin E."/>
        </authorList>
    </citation>
    <scope>NUCLEOTIDE SEQUENCE [LARGE SCALE GENOMIC DNA]</scope>
    <source>
        <strain evidence="2 3">USBA 36</strain>
    </source>
</reference>
<dbReference type="Proteomes" id="UP000277424">
    <property type="component" value="Unassembled WGS sequence"/>
</dbReference>
<dbReference type="OrthoDB" id="7305318at2"/>
<gene>
    <name evidence="2" type="ORF">BCL74_2818</name>
</gene>
<feature type="signal peptide" evidence="1">
    <location>
        <begin position="1"/>
        <end position="20"/>
    </location>
</feature>
<evidence type="ECO:0008006" key="4">
    <source>
        <dbReference type="Google" id="ProtNLM"/>
    </source>
</evidence>
<proteinExistence type="predicted"/>
<dbReference type="RefSeq" id="WP_008943967.1">
    <property type="nucleotide sequence ID" value="NZ_RBIG01000003.1"/>
</dbReference>
<sequence>MRIVAAALLTLALSAGMAVAQQREPRPPVYDTGSNVLLRSTAPYWQVGRLSEMHSTLCAAGRFNQVRKHARVLEFIGRNGNTVLGVAKGTGWNLYDPEGRAEREADYFFRNDGTTSCEVYYYKPDPNRPRQNDPLQR</sequence>
<feature type="chain" id="PRO_5019122865" description="Beta/gamma crystallin" evidence="1">
    <location>
        <begin position="21"/>
        <end position="137"/>
    </location>
</feature>
<evidence type="ECO:0000313" key="2">
    <source>
        <dbReference type="EMBL" id="RKQ68340.1"/>
    </source>
</evidence>
<accession>A0A420WBN0</accession>
<evidence type="ECO:0000313" key="3">
    <source>
        <dbReference type="Proteomes" id="UP000277424"/>
    </source>
</evidence>
<evidence type="ECO:0000256" key="1">
    <source>
        <dbReference type="SAM" id="SignalP"/>
    </source>
</evidence>
<keyword evidence="1" id="KW-0732">Signal</keyword>
<organism evidence="2 3">
    <name type="scientific">Oceanibaculum indicum</name>
    <dbReference type="NCBI Taxonomy" id="526216"/>
    <lineage>
        <taxon>Bacteria</taxon>
        <taxon>Pseudomonadati</taxon>
        <taxon>Pseudomonadota</taxon>
        <taxon>Alphaproteobacteria</taxon>
        <taxon>Rhodospirillales</taxon>
        <taxon>Oceanibaculaceae</taxon>
        <taxon>Oceanibaculum</taxon>
    </lineage>
</organism>
<dbReference type="AlphaFoldDB" id="A0A420WBN0"/>